<dbReference type="GO" id="GO:0046872">
    <property type="term" value="F:metal ion binding"/>
    <property type="evidence" value="ECO:0007669"/>
    <property type="project" value="UniProtKB-KW"/>
</dbReference>
<evidence type="ECO:0000256" key="7">
    <source>
        <dbReference type="ARBA" id="ARBA00024284"/>
    </source>
</evidence>
<feature type="region of interest" description="Disordered" evidence="8">
    <location>
        <begin position="1"/>
        <end position="28"/>
    </location>
</feature>
<dbReference type="PANTHER" id="PTHR22966:SF63">
    <property type="entry name" value="CYSTEINE DIOXYGENASE"/>
    <property type="match status" value="1"/>
</dbReference>
<evidence type="ECO:0000256" key="1">
    <source>
        <dbReference type="ARBA" id="ARBA00001954"/>
    </source>
</evidence>
<name>A0AAX6DYH2_IRIPA</name>
<dbReference type="CDD" id="cd20289">
    <property type="entry name" value="cupin_ADO"/>
    <property type="match status" value="1"/>
</dbReference>
<dbReference type="GO" id="GO:0017172">
    <property type="term" value="F:cysteine dioxygenase activity"/>
    <property type="evidence" value="ECO:0007669"/>
    <property type="project" value="UniProtKB-EC"/>
</dbReference>
<reference evidence="9" key="2">
    <citation type="submission" date="2023-04" db="EMBL/GenBank/DDBJ databases">
        <authorList>
            <person name="Bruccoleri R.E."/>
            <person name="Oakeley E.J."/>
            <person name="Faust A.-M."/>
            <person name="Dessus-Babus S."/>
            <person name="Altorfer M."/>
            <person name="Burckhardt D."/>
            <person name="Oertli M."/>
            <person name="Naumann U."/>
            <person name="Petersen F."/>
            <person name="Wong J."/>
        </authorList>
    </citation>
    <scope>NUCLEOTIDE SEQUENCE</scope>
    <source>
        <strain evidence="9">GSM-AAB239-AS_SAM_17_03QT</strain>
        <tissue evidence="9">Leaf</tissue>
    </source>
</reference>
<reference evidence="9" key="1">
    <citation type="journal article" date="2023" name="GigaByte">
        <title>Genome assembly of the bearded iris, Iris pallida Lam.</title>
        <authorList>
            <person name="Bruccoleri R.E."/>
            <person name="Oakeley E.J."/>
            <person name="Faust A.M.E."/>
            <person name="Altorfer M."/>
            <person name="Dessus-Babus S."/>
            <person name="Burckhardt D."/>
            <person name="Oertli M."/>
            <person name="Naumann U."/>
            <person name="Petersen F."/>
            <person name="Wong J."/>
        </authorList>
    </citation>
    <scope>NUCLEOTIDE SEQUENCE</scope>
    <source>
        <strain evidence="9">GSM-AAB239-AS_SAM_17_03QT</strain>
    </source>
</reference>
<evidence type="ECO:0000256" key="5">
    <source>
        <dbReference type="ARBA" id="ARBA00023002"/>
    </source>
</evidence>
<keyword evidence="6" id="KW-0408">Iron</keyword>
<evidence type="ECO:0000313" key="10">
    <source>
        <dbReference type="Proteomes" id="UP001140949"/>
    </source>
</evidence>
<dbReference type="InterPro" id="IPR012864">
    <property type="entry name" value="PCO/ADO"/>
</dbReference>
<comment type="catalytic activity">
    <reaction evidence="7">
        <text>L-cysteine + O2 = 3-sulfino-L-alanine + H(+)</text>
        <dbReference type="Rhea" id="RHEA:20441"/>
        <dbReference type="ChEBI" id="CHEBI:15378"/>
        <dbReference type="ChEBI" id="CHEBI:15379"/>
        <dbReference type="ChEBI" id="CHEBI:35235"/>
        <dbReference type="ChEBI" id="CHEBI:61085"/>
        <dbReference type="EC" id="1.13.11.20"/>
    </reaction>
    <physiologicalReaction direction="left-to-right" evidence="7">
        <dbReference type="Rhea" id="RHEA:20442"/>
    </physiologicalReaction>
</comment>
<comment type="caution">
    <text evidence="9">The sequence shown here is derived from an EMBL/GenBank/DDBJ whole genome shotgun (WGS) entry which is preliminary data.</text>
</comment>
<dbReference type="EC" id="1.13.11.20" evidence="3"/>
<dbReference type="InterPro" id="IPR014710">
    <property type="entry name" value="RmlC-like_jellyroll"/>
</dbReference>
<organism evidence="9 10">
    <name type="scientific">Iris pallida</name>
    <name type="common">Sweet iris</name>
    <dbReference type="NCBI Taxonomy" id="29817"/>
    <lineage>
        <taxon>Eukaryota</taxon>
        <taxon>Viridiplantae</taxon>
        <taxon>Streptophyta</taxon>
        <taxon>Embryophyta</taxon>
        <taxon>Tracheophyta</taxon>
        <taxon>Spermatophyta</taxon>
        <taxon>Magnoliopsida</taxon>
        <taxon>Liliopsida</taxon>
        <taxon>Asparagales</taxon>
        <taxon>Iridaceae</taxon>
        <taxon>Iridoideae</taxon>
        <taxon>Irideae</taxon>
        <taxon>Iris</taxon>
    </lineage>
</organism>
<dbReference type="Proteomes" id="UP001140949">
    <property type="component" value="Unassembled WGS sequence"/>
</dbReference>
<protein>
    <recommendedName>
        <fullName evidence="3">cysteine dioxygenase</fullName>
        <ecNumber evidence="3">1.13.11.20</ecNumber>
    </recommendedName>
</protein>
<dbReference type="Gene3D" id="2.60.120.10">
    <property type="entry name" value="Jelly Rolls"/>
    <property type="match status" value="1"/>
</dbReference>
<comment type="cofactor">
    <cofactor evidence="1">
        <name>Fe(2+)</name>
        <dbReference type="ChEBI" id="CHEBI:29033"/>
    </cofactor>
</comment>
<dbReference type="InterPro" id="IPR011051">
    <property type="entry name" value="RmlC_Cupin_sf"/>
</dbReference>
<keyword evidence="10" id="KW-1185">Reference proteome</keyword>
<dbReference type="GO" id="GO:0070483">
    <property type="term" value="P:detection of hypoxia"/>
    <property type="evidence" value="ECO:0007669"/>
    <property type="project" value="UniProtKB-ARBA"/>
</dbReference>
<dbReference type="AlphaFoldDB" id="A0AAX6DYH2"/>
<keyword evidence="5" id="KW-0560">Oxidoreductase</keyword>
<accession>A0AAX6DYH2</accession>
<evidence type="ECO:0000313" key="9">
    <source>
        <dbReference type="EMBL" id="KAJ6796761.1"/>
    </source>
</evidence>
<feature type="compositionally biased region" description="Basic and acidic residues" evidence="8">
    <location>
        <begin position="1"/>
        <end position="12"/>
    </location>
</feature>
<comment type="similarity">
    <text evidence="2">Belongs to the cysteine dioxygenase family.</text>
</comment>
<dbReference type="PANTHER" id="PTHR22966">
    <property type="entry name" value="2-AMINOETHANETHIOL DIOXYGENASE"/>
    <property type="match status" value="1"/>
</dbReference>
<evidence type="ECO:0000256" key="4">
    <source>
        <dbReference type="ARBA" id="ARBA00022723"/>
    </source>
</evidence>
<dbReference type="SUPFAM" id="SSF51182">
    <property type="entry name" value="RmlC-like cupins"/>
    <property type="match status" value="1"/>
</dbReference>
<gene>
    <name evidence="9" type="ORF">M6B38_220130</name>
</gene>
<dbReference type="EMBL" id="JANAVB010041219">
    <property type="protein sequence ID" value="KAJ6796761.1"/>
    <property type="molecule type" value="Genomic_DNA"/>
</dbReference>
<evidence type="ECO:0000256" key="8">
    <source>
        <dbReference type="SAM" id="MobiDB-lite"/>
    </source>
</evidence>
<evidence type="ECO:0000256" key="3">
    <source>
        <dbReference type="ARBA" id="ARBA00013133"/>
    </source>
</evidence>
<proteinExistence type="inferred from homology"/>
<dbReference type="Pfam" id="PF07847">
    <property type="entry name" value="PCO_ADO"/>
    <property type="match status" value="1"/>
</dbReference>
<sequence>MKIEKLRVAEKKEKRRSRAGAGAGAGTAGFCRRRRRRVHAESTPIQRLFQLCSAVFGGPGTVPSPPDVKAMQIFLERMKAEDFGLSKDMPFFKAKEPTEGTPAITYTTIHSCDNFSICIFFLPPTAVIPLHNHPGMTVFSQLLLGSMHIRSYDWAETDISEDSTLPSKFRLAKRVTDSDFTAPCKTSTLYPAAGGNIHTFRAISPCVVLDVLGPPYSKEEDRDCTYYREHPYSHLLGTHAWKMGLERVPIHGSMCCRDSNMTECNTKSTQNQRENPMDSGDLFDGGRAVSGGHGDDRIGWLEEIDVPKEMKMVGVEYLGPQIVYM</sequence>
<keyword evidence="4" id="KW-0479">Metal-binding</keyword>
<evidence type="ECO:0000256" key="2">
    <source>
        <dbReference type="ARBA" id="ARBA00006622"/>
    </source>
</evidence>
<evidence type="ECO:0000256" key="6">
    <source>
        <dbReference type="ARBA" id="ARBA00023004"/>
    </source>
</evidence>